<dbReference type="EMBL" id="CAJOBI010043874">
    <property type="protein sequence ID" value="CAF4337771.1"/>
    <property type="molecule type" value="Genomic_DNA"/>
</dbReference>
<proteinExistence type="predicted"/>
<evidence type="ECO:0000313" key="4">
    <source>
        <dbReference type="Proteomes" id="UP000681967"/>
    </source>
</evidence>
<dbReference type="EMBL" id="CAJOBJ010047980">
    <property type="protein sequence ID" value="CAF4360134.1"/>
    <property type="molecule type" value="Genomic_DNA"/>
</dbReference>
<organism evidence="1 4">
    <name type="scientific">Rotaria magnacalcarata</name>
    <dbReference type="NCBI Taxonomy" id="392030"/>
    <lineage>
        <taxon>Eukaryota</taxon>
        <taxon>Metazoa</taxon>
        <taxon>Spiralia</taxon>
        <taxon>Gnathifera</taxon>
        <taxon>Rotifera</taxon>
        <taxon>Eurotatoria</taxon>
        <taxon>Bdelloidea</taxon>
        <taxon>Philodinida</taxon>
        <taxon>Philodinidae</taxon>
        <taxon>Rotaria</taxon>
    </lineage>
</organism>
<dbReference type="Proteomes" id="UP000681720">
    <property type="component" value="Unassembled WGS sequence"/>
</dbReference>
<dbReference type="AlphaFoldDB" id="A0A8S2SPM6"/>
<name>A0A8S2SPM6_9BILA</name>
<reference evidence="1" key="1">
    <citation type="submission" date="2021-02" db="EMBL/GenBank/DDBJ databases">
        <authorList>
            <person name="Nowell W R."/>
        </authorList>
    </citation>
    <scope>NUCLEOTIDE SEQUENCE</scope>
</reference>
<evidence type="ECO:0000313" key="2">
    <source>
        <dbReference type="EMBL" id="CAF4337771.1"/>
    </source>
</evidence>
<dbReference type="Proteomes" id="UP000676336">
    <property type="component" value="Unassembled WGS sequence"/>
</dbReference>
<accession>A0A8S2SPM6</accession>
<feature type="non-terminal residue" evidence="1">
    <location>
        <position position="75"/>
    </location>
</feature>
<sequence length="75" mass="8827">MINNLEETQGKLNEKVQHEQLINETVKDVLIAEYTLPKSKQSIVFKHNLLLNALKKLNYPHKTYFQDTIPMINFD</sequence>
<gene>
    <name evidence="1" type="ORF">BYL167_LOCUS24974</name>
    <name evidence="3" type="ORF">GIL414_LOCUS28364</name>
    <name evidence="2" type="ORF">SMN809_LOCUS27664</name>
</gene>
<comment type="caution">
    <text evidence="1">The sequence shown here is derived from an EMBL/GenBank/DDBJ whole genome shotgun (WGS) entry which is preliminary data.</text>
</comment>
<protein>
    <submittedName>
        <fullName evidence="1">Uncharacterized protein</fullName>
    </submittedName>
</protein>
<dbReference type="EMBL" id="CAJOBH010023531">
    <property type="protein sequence ID" value="CAF4236228.1"/>
    <property type="molecule type" value="Genomic_DNA"/>
</dbReference>
<evidence type="ECO:0000313" key="3">
    <source>
        <dbReference type="EMBL" id="CAF4360134.1"/>
    </source>
</evidence>
<evidence type="ECO:0000313" key="1">
    <source>
        <dbReference type="EMBL" id="CAF4236228.1"/>
    </source>
</evidence>
<dbReference type="Proteomes" id="UP000681967">
    <property type="component" value="Unassembled WGS sequence"/>
</dbReference>